<keyword evidence="5" id="KW-1185">Reference proteome</keyword>
<keyword evidence="2" id="KW-1133">Transmembrane helix</keyword>
<evidence type="ECO:0000313" key="5">
    <source>
        <dbReference type="Proteomes" id="UP000016923"/>
    </source>
</evidence>
<gene>
    <name evidence="4" type="ORF">F503_04758</name>
</gene>
<dbReference type="eggNOG" id="KOG0428">
    <property type="taxonomic scope" value="Eukaryota"/>
</dbReference>
<evidence type="ECO:0000256" key="2">
    <source>
        <dbReference type="SAM" id="Phobius"/>
    </source>
</evidence>
<dbReference type="SUPFAM" id="SSF54495">
    <property type="entry name" value="UBC-like"/>
    <property type="match status" value="1"/>
</dbReference>
<dbReference type="EMBL" id="KE148162">
    <property type="protein sequence ID" value="EPE04243.1"/>
    <property type="molecule type" value="Genomic_DNA"/>
</dbReference>
<feature type="region of interest" description="Disordered" evidence="1">
    <location>
        <begin position="143"/>
        <end position="191"/>
    </location>
</feature>
<dbReference type="OrthoDB" id="1158011at2759"/>
<dbReference type="PROSITE" id="PS50127">
    <property type="entry name" value="UBC_2"/>
    <property type="match status" value="1"/>
</dbReference>
<feature type="compositionally biased region" description="Basic and acidic residues" evidence="1">
    <location>
        <begin position="158"/>
        <end position="172"/>
    </location>
</feature>
<feature type="domain" description="UBC core" evidence="3">
    <location>
        <begin position="1"/>
        <end position="98"/>
    </location>
</feature>
<dbReference type="HOGENOM" id="CLU_041481_0_3_1"/>
<feature type="compositionally biased region" description="Low complexity" evidence="1">
    <location>
        <begin position="147"/>
        <end position="156"/>
    </location>
</feature>
<dbReference type="Gene3D" id="3.10.110.10">
    <property type="entry name" value="Ubiquitin Conjugating Enzyme"/>
    <property type="match status" value="1"/>
</dbReference>
<evidence type="ECO:0000259" key="3">
    <source>
        <dbReference type="PROSITE" id="PS50127"/>
    </source>
</evidence>
<keyword evidence="2" id="KW-0812">Transmembrane</keyword>
<keyword evidence="2" id="KW-0472">Membrane</keyword>
<feature type="transmembrane region" description="Helical" evidence="2">
    <location>
        <begin position="247"/>
        <end position="268"/>
    </location>
</feature>
<evidence type="ECO:0000256" key="1">
    <source>
        <dbReference type="SAM" id="MobiDB-lite"/>
    </source>
</evidence>
<dbReference type="AlphaFoldDB" id="S3CD89"/>
<accession>S3CD89</accession>
<sequence length="269" mass="29199">MLPPTYPLRPPSFRFLTPSGRFEANREICLSISGHHEETWQPAWGLRTALVALRAFMESDPKGQVGGLDATDAARRRLASESGAFVCTGCGGRSNAAILAESAEEERLLGESEGLEKEKEGEIQKEKEQVPAELQLVFRDELKQTEAKAGTQTETTETTEKTEKTDKGKAVEDAAPVAETPPAPQPAHAVPVPTPTIPLPDALREPPPAPAVTSAPAQTQLQTQAQVQAQRHATRARRNSDEAVPLWVDRTIVVLCIVLVAMLLRIFFG</sequence>
<reference evidence="4 5" key="1">
    <citation type="journal article" date="2013" name="BMC Genomics">
        <title>The genome and transcriptome of the pine saprophyte Ophiostoma piceae, and a comparison with the bark beetle-associated pine pathogen Grosmannia clavigera.</title>
        <authorList>
            <person name="Haridas S."/>
            <person name="Wang Y."/>
            <person name="Lim L."/>
            <person name="Massoumi Alamouti S."/>
            <person name="Jackman S."/>
            <person name="Docking R."/>
            <person name="Robertson G."/>
            <person name="Birol I."/>
            <person name="Bohlmann J."/>
            <person name="Breuil C."/>
        </authorList>
    </citation>
    <scope>NUCLEOTIDE SEQUENCE [LARGE SCALE GENOMIC DNA]</scope>
    <source>
        <strain evidence="4 5">UAMH 11346</strain>
    </source>
</reference>
<dbReference type="STRING" id="1262450.S3CD89"/>
<organism evidence="4 5">
    <name type="scientific">Ophiostoma piceae (strain UAMH 11346)</name>
    <name type="common">Sap stain fungus</name>
    <dbReference type="NCBI Taxonomy" id="1262450"/>
    <lineage>
        <taxon>Eukaryota</taxon>
        <taxon>Fungi</taxon>
        <taxon>Dikarya</taxon>
        <taxon>Ascomycota</taxon>
        <taxon>Pezizomycotina</taxon>
        <taxon>Sordariomycetes</taxon>
        <taxon>Sordariomycetidae</taxon>
        <taxon>Ophiostomatales</taxon>
        <taxon>Ophiostomataceae</taxon>
        <taxon>Ophiostoma</taxon>
    </lineage>
</organism>
<proteinExistence type="predicted"/>
<protein>
    <submittedName>
        <fullName evidence="4">Ubiquitin-conjugating enzyme</fullName>
    </submittedName>
</protein>
<dbReference type="OMA" id="NADIMAE"/>
<name>S3CD89_OPHP1</name>
<evidence type="ECO:0000313" key="4">
    <source>
        <dbReference type="EMBL" id="EPE04243.1"/>
    </source>
</evidence>
<dbReference type="InterPro" id="IPR016135">
    <property type="entry name" value="UBQ-conjugating_enzyme/RWD"/>
</dbReference>
<dbReference type="Proteomes" id="UP000016923">
    <property type="component" value="Unassembled WGS sequence"/>
</dbReference>
<dbReference type="VEuPathDB" id="FungiDB:F503_04758"/>
<dbReference type="InterPro" id="IPR000608">
    <property type="entry name" value="UBC"/>
</dbReference>